<reference evidence="2" key="1">
    <citation type="submission" date="2021-06" db="EMBL/GenBank/DDBJ databases">
        <authorList>
            <consortium name="DOE Joint Genome Institute"/>
            <person name="Mondo S.J."/>
            <person name="Amses K.R."/>
            <person name="Simmons D.R."/>
            <person name="Longcore J.E."/>
            <person name="Seto K."/>
            <person name="Alves G.H."/>
            <person name="Bonds A.E."/>
            <person name="Quandt C.A."/>
            <person name="Davis W.J."/>
            <person name="Chang Y."/>
            <person name="Letcher P.M."/>
            <person name="Powell M.J."/>
            <person name="Kuo A."/>
            <person name="Labutti K."/>
            <person name="Pangilinan J."/>
            <person name="Andreopoulos W."/>
            <person name="Tritt A."/>
            <person name="Riley R."/>
            <person name="Hundley H."/>
            <person name="Johnson J."/>
            <person name="Lipzen A."/>
            <person name="Barry K."/>
            <person name="Berbee M.L."/>
            <person name="Buchler N.E."/>
            <person name="Grigoriev I.V."/>
            <person name="Spatafora J.W."/>
            <person name="Stajich J.E."/>
            <person name="James T.Y."/>
        </authorList>
    </citation>
    <scope>NUCLEOTIDE SEQUENCE</scope>
    <source>
        <strain evidence="2">AG</strain>
    </source>
</reference>
<name>A0AAD5HDZ0_UMBRA</name>
<reference evidence="2" key="2">
    <citation type="journal article" date="2022" name="Proc. Natl. Acad. Sci. U.S.A.">
        <title>Diploid-dominant life cycles characterize the early evolution of Fungi.</title>
        <authorList>
            <person name="Amses K.R."/>
            <person name="Simmons D.R."/>
            <person name="Longcore J.E."/>
            <person name="Mondo S.J."/>
            <person name="Seto K."/>
            <person name="Jeronimo G.H."/>
            <person name="Bonds A.E."/>
            <person name="Quandt C.A."/>
            <person name="Davis W.J."/>
            <person name="Chang Y."/>
            <person name="Federici B.A."/>
            <person name="Kuo A."/>
            <person name="LaButti K."/>
            <person name="Pangilinan J."/>
            <person name="Andreopoulos W."/>
            <person name="Tritt A."/>
            <person name="Riley R."/>
            <person name="Hundley H."/>
            <person name="Johnson J."/>
            <person name="Lipzen A."/>
            <person name="Barry K."/>
            <person name="Lang B.F."/>
            <person name="Cuomo C.A."/>
            <person name="Buchler N.E."/>
            <person name="Grigoriev I.V."/>
            <person name="Spatafora J.W."/>
            <person name="Stajich J.E."/>
            <person name="James T.Y."/>
        </authorList>
    </citation>
    <scope>NUCLEOTIDE SEQUENCE</scope>
    <source>
        <strain evidence="2">AG</strain>
    </source>
</reference>
<dbReference type="GeneID" id="75915161"/>
<feature type="transmembrane region" description="Helical" evidence="1">
    <location>
        <begin position="7"/>
        <end position="24"/>
    </location>
</feature>
<comment type="caution">
    <text evidence="2">The sequence shown here is derived from an EMBL/GenBank/DDBJ whole genome shotgun (WGS) entry which is preliminary data.</text>
</comment>
<evidence type="ECO:0000256" key="1">
    <source>
        <dbReference type="SAM" id="Phobius"/>
    </source>
</evidence>
<evidence type="ECO:0000313" key="2">
    <source>
        <dbReference type="EMBL" id="KAI8578643.1"/>
    </source>
</evidence>
<evidence type="ECO:0000313" key="3">
    <source>
        <dbReference type="Proteomes" id="UP001206595"/>
    </source>
</evidence>
<keyword evidence="3" id="KW-1185">Reference proteome</keyword>
<protein>
    <submittedName>
        <fullName evidence="2">Uncharacterized protein</fullName>
    </submittedName>
</protein>
<keyword evidence="1" id="KW-0472">Membrane</keyword>
<accession>A0AAD5HDZ0</accession>
<organism evidence="2 3">
    <name type="scientific">Umbelopsis ramanniana AG</name>
    <dbReference type="NCBI Taxonomy" id="1314678"/>
    <lineage>
        <taxon>Eukaryota</taxon>
        <taxon>Fungi</taxon>
        <taxon>Fungi incertae sedis</taxon>
        <taxon>Mucoromycota</taxon>
        <taxon>Mucoromycotina</taxon>
        <taxon>Umbelopsidomycetes</taxon>
        <taxon>Umbelopsidales</taxon>
        <taxon>Umbelopsidaceae</taxon>
        <taxon>Umbelopsis</taxon>
    </lineage>
</organism>
<feature type="transmembrane region" description="Helical" evidence="1">
    <location>
        <begin position="44"/>
        <end position="64"/>
    </location>
</feature>
<gene>
    <name evidence="2" type="ORF">K450DRAFT_245864</name>
</gene>
<keyword evidence="1" id="KW-0812">Transmembrane</keyword>
<dbReference type="EMBL" id="MU620927">
    <property type="protein sequence ID" value="KAI8578643.1"/>
    <property type="molecule type" value="Genomic_DNA"/>
</dbReference>
<sequence length="74" mass="8510">MLAISRFLFIYLGDIFKLIAVQLFSVPTYILRIKISALPFLFKALPFLFLSSVLKTTIQFLAFFQHILLPCIAL</sequence>
<dbReference type="RefSeq" id="XP_051443647.1">
    <property type="nucleotide sequence ID" value="XM_051589816.1"/>
</dbReference>
<dbReference type="Proteomes" id="UP001206595">
    <property type="component" value="Unassembled WGS sequence"/>
</dbReference>
<proteinExistence type="predicted"/>
<keyword evidence="1" id="KW-1133">Transmembrane helix</keyword>
<dbReference type="AlphaFoldDB" id="A0AAD5HDZ0"/>